<sequence length="243" mass="26747">MANPLPRVSPGLPPGTSRDPDRMAADPRLVRWETRSEGPLFAVSLLFLAAYAVHVLARGMPAYGHDICLGVIYAAWGVFLVDYVVRWRLGDYSSSLLAHVRHHVLDTVVLVLPLMRPLRFVSMYQVIQRRREKPRLSLYARVIAYSGMSAVLLGFTGALAVYQQERDAKGASIRTFGDSMWWMSSTITTVGYGDITPITPLGRTIAVGLMIGGLALLGAVTGSFSSWLLQVFSREGDEKPPAR</sequence>
<dbReference type="Gene3D" id="1.10.287.70">
    <property type="match status" value="1"/>
</dbReference>
<keyword evidence="10 14" id="KW-0407">Ion channel</keyword>
<proteinExistence type="predicted"/>
<dbReference type="SUPFAM" id="SSF81324">
    <property type="entry name" value="Voltage-gated potassium channels"/>
    <property type="match status" value="1"/>
</dbReference>
<feature type="transmembrane region" description="Helical" evidence="12">
    <location>
        <begin position="63"/>
        <end position="85"/>
    </location>
</feature>
<evidence type="ECO:0000256" key="1">
    <source>
        <dbReference type="ARBA" id="ARBA00004141"/>
    </source>
</evidence>
<dbReference type="EMBL" id="FNVU01000009">
    <property type="protein sequence ID" value="SEG73280.1"/>
    <property type="molecule type" value="Genomic_DNA"/>
</dbReference>
<feature type="transmembrane region" description="Helical" evidence="12">
    <location>
        <begin position="38"/>
        <end position="57"/>
    </location>
</feature>
<dbReference type="GO" id="GO:0016020">
    <property type="term" value="C:membrane"/>
    <property type="evidence" value="ECO:0007669"/>
    <property type="project" value="UniProtKB-SubCell"/>
</dbReference>
<dbReference type="InterPro" id="IPR013099">
    <property type="entry name" value="K_chnl_dom"/>
</dbReference>
<keyword evidence="6" id="KW-0630">Potassium</keyword>
<evidence type="ECO:0000256" key="8">
    <source>
        <dbReference type="ARBA" id="ARBA00023065"/>
    </source>
</evidence>
<evidence type="ECO:0000256" key="5">
    <source>
        <dbReference type="ARBA" id="ARBA00022826"/>
    </source>
</evidence>
<dbReference type="Proteomes" id="UP000236754">
    <property type="component" value="Unassembled WGS sequence"/>
</dbReference>
<dbReference type="AlphaFoldDB" id="A0A1H6CK09"/>
<evidence type="ECO:0000256" key="9">
    <source>
        <dbReference type="ARBA" id="ARBA00023136"/>
    </source>
</evidence>
<evidence type="ECO:0000256" key="11">
    <source>
        <dbReference type="SAM" id="MobiDB-lite"/>
    </source>
</evidence>
<feature type="transmembrane region" description="Helical" evidence="12">
    <location>
        <begin position="205"/>
        <end position="229"/>
    </location>
</feature>
<keyword evidence="3" id="KW-0633">Potassium transport</keyword>
<keyword evidence="9 12" id="KW-0472">Membrane</keyword>
<dbReference type="PANTHER" id="PTHR10027">
    <property type="entry name" value="CALCIUM-ACTIVATED POTASSIUM CHANNEL ALPHA CHAIN"/>
    <property type="match status" value="1"/>
</dbReference>
<dbReference type="PANTHER" id="PTHR10027:SF10">
    <property type="entry name" value="SLOWPOKE 2, ISOFORM D"/>
    <property type="match status" value="1"/>
</dbReference>
<keyword evidence="5" id="KW-0631">Potassium channel</keyword>
<protein>
    <submittedName>
        <fullName evidence="14">Voltage-gated potassium channel</fullName>
    </submittedName>
</protein>
<organism evidence="14 15">
    <name type="scientific">Actinacidiphila yanglinensis</name>
    <dbReference type="NCBI Taxonomy" id="310779"/>
    <lineage>
        <taxon>Bacteria</taxon>
        <taxon>Bacillati</taxon>
        <taxon>Actinomycetota</taxon>
        <taxon>Actinomycetes</taxon>
        <taxon>Kitasatosporales</taxon>
        <taxon>Streptomycetaceae</taxon>
        <taxon>Actinacidiphila</taxon>
    </lineage>
</organism>
<accession>A0A1H6CK09</accession>
<gene>
    <name evidence="14" type="ORF">SAMN05216223_10998</name>
</gene>
<evidence type="ECO:0000256" key="12">
    <source>
        <dbReference type="SAM" id="Phobius"/>
    </source>
</evidence>
<evidence type="ECO:0000256" key="3">
    <source>
        <dbReference type="ARBA" id="ARBA00022538"/>
    </source>
</evidence>
<evidence type="ECO:0000259" key="13">
    <source>
        <dbReference type="Pfam" id="PF07885"/>
    </source>
</evidence>
<feature type="region of interest" description="Disordered" evidence="11">
    <location>
        <begin position="1"/>
        <end position="23"/>
    </location>
</feature>
<evidence type="ECO:0000256" key="6">
    <source>
        <dbReference type="ARBA" id="ARBA00022958"/>
    </source>
</evidence>
<dbReference type="Gene3D" id="1.20.5.110">
    <property type="match status" value="1"/>
</dbReference>
<comment type="subcellular location">
    <subcellularLocation>
        <location evidence="1">Membrane</location>
        <topology evidence="1">Multi-pass membrane protein</topology>
    </subcellularLocation>
</comment>
<feature type="domain" description="Potassium channel" evidence="13">
    <location>
        <begin position="159"/>
        <end position="229"/>
    </location>
</feature>
<evidence type="ECO:0000313" key="14">
    <source>
        <dbReference type="EMBL" id="SEG73280.1"/>
    </source>
</evidence>
<evidence type="ECO:0000313" key="15">
    <source>
        <dbReference type="Proteomes" id="UP000236754"/>
    </source>
</evidence>
<keyword evidence="7 12" id="KW-1133">Transmembrane helix</keyword>
<name>A0A1H6CK09_9ACTN</name>
<reference evidence="14 15" key="1">
    <citation type="submission" date="2016-10" db="EMBL/GenBank/DDBJ databases">
        <authorList>
            <person name="de Groot N.N."/>
        </authorList>
    </citation>
    <scope>NUCLEOTIDE SEQUENCE [LARGE SCALE GENOMIC DNA]</scope>
    <source>
        <strain evidence="14 15">CGMCC 4.2023</strain>
    </source>
</reference>
<evidence type="ECO:0000256" key="4">
    <source>
        <dbReference type="ARBA" id="ARBA00022692"/>
    </source>
</evidence>
<evidence type="ECO:0000256" key="2">
    <source>
        <dbReference type="ARBA" id="ARBA00022448"/>
    </source>
</evidence>
<dbReference type="InterPro" id="IPR047871">
    <property type="entry name" value="K_chnl_Slo-like"/>
</dbReference>
<evidence type="ECO:0000256" key="10">
    <source>
        <dbReference type="ARBA" id="ARBA00023303"/>
    </source>
</evidence>
<dbReference type="GO" id="GO:0005267">
    <property type="term" value="F:potassium channel activity"/>
    <property type="evidence" value="ECO:0007669"/>
    <property type="project" value="UniProtKB-KW"/>
</dbReference>
<keyword evidence="8" id="KW-0406">Ion transport</keyword>
<evidence type="ECO:0000256" key="7">
    <source>
        <dbReference type="ARBA" id="ARBA00022989"/>
    </source>
</evidence>
<dbReference type="Pfam" id="PF07885">
    <property type="entry name" value="Ion_trans_2"/>
    <property type="match status" value="1"/>
</dbReference>
<feature type="transmembrane region" description="Helical" evidence="12">
    <location>
        <begin position="138"/>
        <end position="162"/>
    </location>
</feature>
<keyword evidence="4 12" id="KW-0812">Transmembrane</keyword>
<keyword evidence="15" id="KW-1185">Reference proteome</keyword>
<keyword evidence="2" id="KW-0813">Transport</keyword>